<evidence type="ECO:0000313" key="1">
    <source>
        <dbReference type="EMBL" id="KAL3506889.1"/>
    </source>
</evidence>
<organism evidence="1 2">
    <name type="scientific">Cinchona calisaya</name>
    <dbReference type="NCBI Taxonomy" id="153742"/>
    <lineage>
        <taxon>Eukaryota</taxon>
        <taxon>Viridiplantae</taxon>
        <taxon>Streptophyta</taxon>
        <taxon>Embryophyta</taxon>
        <taxon>Tracheophyta</taxon>
        <taxon>Spermatophyta</taxon>
        <taxon>Magnoliopsida</taxon>
        <taxon>eudicotyledons</taxon>
        <taxon>Gunneridae</taxon>
        <taxon>Pentapetalae</taxon>
        <taxon>asterids</taxon>
        <taxon>lamiids</taxon>
        <taxon>Gentianales</taxon>
        <taxon>Rubiaceae</taxon>
        <taxon>Cinchonoideae</taxon>
        <taxon>Cinchoneae</taxon>
        <taxon>Cinchona</taxon>
    </lineage>
</organism>
<dbReference type="AlphaFoldDB" id="A0ABD2YLQ9"/>
<dbReference type="EMBL" id="JBJUIK010000013">
    <property type="protein sequence ID" value="KAL3506889.1"/>
    <property type="molecule type" value="Genomic_DNA"/>
</dbReference>
<name>A0ABD2YLQ9_9GENT</name>
<comment type="caution">
    <text evidence="1">The sequence shown here is derived from an EMBL/GenBank/DDBJ whole genome shotgun (WGS) entry which is preliminary data.</text>
</comment>
<sequence>MPNLVVGLSKPSDIEEQDHDQGIMELLSSQVKGLEYPNYKVEEEVIDSLSNLMGVRHYGKSIEQLGILFKEVLQALQSKLLESIIDIDHSFSGFSGIKKSRVRRGIFQ</sequence>
<proteinExistence type="predicted"/>
<gene>
    <name evidence="1" type="ORF">ACH5RR_032271</name>
</gene>
<reference evidence="1 2" key="1">
    <citation type="submission" date="2024-11" db="EMBL/GenBank/DDBJ databases">
        <title>A near-complete genome assembly of Cinchona calisaya.</title>
        <authorList>
            <person name="Lian D.C."/>
            <person name="Zhao X.W."/>
            <person name="Wei L."/>
        </authorList>
    </citation>
    <scope>NUCLEOTIDE SEQUENCE [LARGE SCALE GENOMIC DNA]</scope>
    <source>
        <tissue evidence="1">Nenye</tissue>
    </source>
</reference>
<keyword evidence="2" id="KW-1185">Reference proteome</keyword>
<accession>A0ABD2YLQ9</accession>
<evidence type="ECO:0000313" key="2">
    <source>
        <dbReference type="Proteomes" id="UP001630127"/>
    </source>
</evidence>
<protein>
    <submittedName>
        <fullName evidence="1">Uncharacterized protein</fullName>
    </submittedName>
</protein>
<dbReference type="Proteomes" id="UP001630127">
    <property type="component" value="Unassembled WGS sequence"/>
</dbReference>